<dbReference type="PATRIC" id="fig|104102.12.peg.814"/>
<keyword evidence="1" id="KW-0229">DNA integration</keyword>
<feature type="domain" description="Tyr recombinase" evidence="3">
    <location>
        <begin position="158"/>
        <end position="338"/>
    </location>
</feature>
<dbReference type="Pfam" id="PF00589">
    <property type="entry name" value="Phage_integrase"/>
    <property type="match status" value="1"/>
</dbReference>
<dbReference type="GO" id="GO:0006310">
    <property type="term" value="P:DNA recombination"/>
    <property type="evidence" value="ECO:0007669"/>
    <property type="project" value="UniProtKB-KW"/>
</dbReference>
<dbReference type="GO" id="GO:0015074">
    <property type="term" value="P:DNA integration"/>
    <property type="evidence" value="ECO:0007669"/>
    <property type="project" value="UniProtKB-KW"/>
</dbReference>
<reference evidence="4 5" key="1">
    <citation type="submission" date="2015-06" db="EMBL/GenBank/DDBJ databases">
        <title>Improved classification and identification of acetic acid bacteria using matrix-assisted laser desorption/ionization time-of-flight mass spectrometry; Gluconobacter nephelii and Gluconobacter uchimurae are later heterotypic synonyms of Gluconobacter japonicus and Gluconobacter oxydans, respectively.</title>
        <authorList>
            <person name="Li L."/>
            <person name="Cleenwerck I."/>
            <person name="De Vuyst L."/>
            <person name="Vandamme P."/>
        </authorList>
    </citation>
    <scope>NUCLEOTIDE SEQUENCE [LARGE SCALE GENOMIC DNA]</scope>
    <source>
        <strain evidence="4 5">LMG 1663</strain>
    </source>
</reference>
<dbReference type="Gene3D" id="1.10.443.10">
    <property type="entry name" value="Intergrase catalytic core"/>
    <property type="match status" value="1"/>
</dbReference>
<dbReference type="AlphaFoldDB" id="A0A149U3M8"/>
<dbReference type="PANTHER" id="PTHR30349:SF64">
    <property type="entry name" value="PROPHAGE INTEGRASE INTD-RELATED"/>
    <property type="match status" value="1"/>
</dbReference>
<evidence type="ECO:0000256" key="2">
    <source>
        <dbReference type="ARBA" id="ARBA00023172"/>
    </source>
</evidence>
<dbReference type="EMBL" id="LHZT01000098">
    <property type="protein sequence ID" value="KXV59957.1"/>
    <property type="molecule type" value="Genomic_DNA"/>
</dbReference>
<dbReference type="RefSeq" id="WP_197460639.1">
    <property type="nucleotide sequence ID" value="NZ_LHZT01000098.1"/>
</dbReference>
<keyword evidence="2" id="KW-0233">DNA recombination</keyword>
<dbReference type="InterPro" id="IPR013762">
    <property type="entry name" value="Integrase-like_cat_sf"/>
</dbReference>
<evidence type="ECO:0000256" key="1">
    <source>
        <dbReference type="ARBA" id="ARBA00022908"/>
    </source>
</evidence>
<dbReference type="InterPro" id="IPR011010">
    <property type="entry name" value="DNA_brk_join_enz"/>
</dbReference>
<gene>
    <name evidence="4" type="ORF">AD947_03080</name>
</gene>
<dbReference type="InterPro" id="IPR002104">
    <property type="entry name" value="Integrase_catalytic"/>
</dbReference>
<name>A0A149U3M8_9PROT</name>
<sequence>MSLSYRKRGKCWYARGTVRIGREVITVKEFNTGCSIRADAEAVGAAEEAKIRVSTLDGPKARQCEITLAELFTDYIEAKKPKSYLIRALMDLTKSIGHYRATDAGEAWLEWLQTRGKGLSNDTKVTWRGRYTAAVNFGAELKGIHLPKIMQIRRDTRTSTIYLSKEDQEKLIAAYAAHARPIAITLCFQGLRSGEAIRLDWRYVNFERRSLFIHKSKNGKQRSIPMHARVHEALHNLWEKRGKPTEGIVFLNRFGRPFVDRSDIGEGGNPLACVHKSACRVAGIKGFTPHGWRHHWASWMVMSGCDLFTLTRLGGWSSIKMVQRYAAVSADHMRDAIDKLT</sequence>
<evidence type="ECO:0000313" key="4">
    <source>
        <dbReference type="EMBL" id="KXV59957.1"/>
    </source>
</evidence>
<proteinExistence type="predicted"/>
<dbReference type="GO" id="GO:0003677">
    <property type="term" value="F:DNA binding"/>
    <property type="evidence" value="ECO:0007669"/>
    <property type="project" value="InterPro"/>
</dbReference>
<accession>A0A149U3M8</accession>
<dbReference type="SUPFAM" id="SSF56349">
    <property type="entry name" value="DNA breaking-rejoining enzymes"/>
    <property type="match status" value="1"/>
</dbReference>
<dbReference type="PANTHER" id="PTHR30349">
    <property type="entry name" value="PHAGE INTEGRASE-RELATED"/>
    <property type="match status" value="1"/>
</dbReference>
<dbReference type="Proteomes" id="UP000075411">
    <property type="component" value="Unassembled WGS sequence"/>
</dbReference>
<dbReference type="InterPro" id="IPR050090">
    <property type="entry name" value="Tyrosine_recombinase_XerCD"/>
</dbReference>
<comment type="caution">
    <text evidence="4">The sequence shown here is derived from an EMBL/GenBank/DDBJ whole genome shotgun (WGS) entry which is preliminary data.</text>
</comment>
<evidence type="ECO:0000259" key="3">
    <source>
        <dbReference type="PROSITE" id="PS51898"/>
    </source>
</evidence>
<organism evidence="4 5">
    <name type="scientific">Acetobacter tropicalis</name>
    <dbReference type="NCBI Taxonomy" id="104102"/>
    <lineage>
        <taxon>Bacteria</taxon>
        <taxon>Pseudomonadati</taxon>
        <taxon>Pseudomonadota</taxon>
        <taxon>Alphaproteobacteria</taxon>
        <taxon>Acetobacterales</taxon>
        <taxon>Acetobacteraceae</taxon>
        <taxon>Acetobacter</taxon>
    </lineage>
</organism>
<dbReference type="CDD" id="cd00796">
    <property type="entry name" value="INT_Rci_Hp1_C"/>
    <property type="match status" value="1"/>
</dbReference>
<protein>
    <recommendedName>
        <fullName evidence="3">Tyr recombinase domain-containing protein</fullName>
    </recommendedName>
</protein>
<dbReference type="PROSITE" id="PS51898">
    <property type="entry name" value="TYR_RECOMBINASE"/>
    <property type="match status" value="1"/>
</dbReference>
<evidence type="ECO:0000313" key="5">
    <source>
        <dbReference type="Proteomes" id="UP000075411"/>
    </source>
</evidence>